<evidence type="ECO:0000313" key="3">
    <source>
        <dbReference type="Proteomes" id="UP001498771"/>
    </source>
</evidence>
<feature type="region of interest" description="Disordered" evidence="1">
    <location>
        <begin position="1"/>
        <end position="46"/>
    </location>
</feature>
<dbReference type="GeneID" id="90036538"/>
<dbReference type="Proteomes" id="UP001498771">
    <property type="component" value="Unassembled WGS sequence"/>
</dbReference>
<name>A0ABR1F898_9ASCO</name>
<accession>A0ABR1F898</accession>
<evidence type="ECO:0000256" key="1">
    <source>
        <dbReference type="SAM" id="MobiDB-lite"/>
    </source>
</evidence>
<sequence length="226" mass="25564">MSSSTPTRSPTIAYPRQPIRRPPSYVRPPRPARIHPRSAHDPPASSTHLCLTNYPPYLRLMPAALPSAHTYMNSYFIKHREDLAKQHLRRASRRSNPSQRNYGSQLLKPIHVLKLPLYQAFLPPALVRILQTARRDTFAPTKLDGRPTRKGDKTSSLSTTCAQTFPDRFLAAHPSHSRRDPTLIIRQEEERASNSLQIVFLTWHGMAPARVEVDSDTAAPCPLQPC</sequence>
<dbReference type="RefSeq" id="XP_064769084.1">
    <property type="nucleotide sequence ID" value="XM_064911026.1"/>
</dbReference>
<organism evidence="2 3">
    <name type="scientific">Myxozyma melibiosi</name>
    <dbReference type="NCBI Taxonomy" id="54550"/>
    <lineage>
        <taxon>Eukaryota</taxon>
        <taxon>Fungi</taxon>
        <taxon>Dikarya</taxon>
        <taxon>Ascomycota</taxon>
        <taxon>Saccharomycotina</taxon>
        <taxon>Lipomycetes</taxon>
        <taxon>Lipomycetales</taxon>
        <taxon>Lipomycetaceae</taxon>
        <taxon>Myxozyma</taxon>
    </lineage>
</organism>
<dbReference type="EMBL" id="JBBJBU010000003">
    <property type="protein sequence ID" value="KAK7206051.1"/>
    <property type="molecule type" value="Genomic_DNA"/>
</dbReference>
<reference evidence="2 3" key="1">
    <citation type="submission" date="2024-03" db="EMBL/GenBank/DDBJ databases">
        <title>Genome-scale model development and genomic sequencing of the oleaginous clade Lipomyces.</title>
        <authorList>
            <consortium name="Lawrence Berkeley National Laboratory"/>
            <person name="Czajka J.J."/>
            <person name="Han Y."/>
            <person name="Kim J."/>
            <person name="Mondo S.J."/>
            <person name="Hofstad B.A."/>
            <person name="Robles A."/>
            <person name="Haridas S."/>
            <person name="Riley R."/>
            <person name="LaButti K."/>
            <person name="Pangilinan J."/>
            <person name="Andreopoulos W."/>
            <person name="Lipzen A."/>
            <person name="Yan J."/>
            <person name="Wang M."/>
            <person name="Ng V."/>
            <person name="Grigoriev I.V."/>
            <person name="Spatafora J.W."/>
            <person name="Magnuson J.K."/>
            <person name="Baker S.E."/>
            <person name="Pomraning K.R."/>
        </authorList>
    </citation>
    <scope>NUCLEOTIDE SEQUENCE [LARGE SCALE GENOMIC DNA]</scope>
    <source>
        <strain evidence="2 3">Phaff 52-87</strain>
    </source>
</reference>
<evidence type="ECO:0000313" key="2">
    <source>
        <dbReference type="EMBL" id="KAK7206051.1"/>
    </source>
</evidence>
<keyword evidence="3" id="KW-1185">Reference proteome</keyword>
<comment type="caution">
    <text evidence="2">The sequence shown here is derived from an EMBL/GenBank/DDBJ whole genome shotgun (WGS) entry which is preliminary data.</text>
</comment>
<feature type="compositionally biased region" description="Polar residues" evidence="1">
    <location>
        <begin position="1"/>
        <end position="10"/>
    </location>
</feature>
<feature type="region of interest" description="Disordered" evidence="1">
    <location>
        <begin position="140"/>
        <end position="159"/>
    </location>
</feature>
<feature type="compositionally biased region" description="Basic and acidic residues" evidence="1">
    <location>
        <begin position="140"/>
        <end position="153"/>
    </location>
</feature>
<protein>
    <submittedName>
        <fullName evidence="2">Uncharacterized protein</fullName>
    </submittedName>
</protein>
<gene>
    <name evidence="2" type="ORF">BZA70DRAFT_266393</name>
</gene>
<proteinExistence type="predicted"/>